<name>A0A0G4HR99_9ALVE</name>
<protein>
    <submittedName>
        <fullName evidence="1">Uncharacterized protein</fullName>
    </submittedName>
</protein>
<accession>A0A0G4HR99</accession>
<proteinExistence type="predicted"/>
<dbReference type="EMBL" id="CDMZ01003547">
    <property type="protein sequence ID" value="CEM46768.1"/>
    <property type="molecule type" value="Genomic_DNA"/>
</dbReference>
<dbReference type="AlphaFoldDB" id="A0A0G4HR99"/>
<evidence type="ECO:0000313" key="1">
    <source>
        <dbReference type="EMBL" id="CEM46768.1"/>
    </source>
</evidence>
<reference evidence="1" key="1">
    <citation type="submission" date="2014-11" db="EMBL/GenBank/DDBJ databases">
        <authorList>
            <person name="Otto D Thomas"/>
            <person name="Naeem Raeece"/>
        </authorList>
    </citation>
    <scope>NUCLEOTIDE SEQUENCE</scope>
</reference>
<sequence length="66" mass="7063">MLKTCRNNQKHGALSGFVGQGETSQEKLAIPLTRSRGGQSRTWNQDRPLTVGAQVRSLCCCGCGGL</sequence>
<organism evidence="1">
    <name type="scientific">Chromera velia CCMP2878</name>
    <dbReference type="NCBI Taxonomy" id="1169474"/>
    <lineage>
        <taxon>Eukaryota</taxon>
        <taxon>Sar</taxon>
        <taxon>Alveolata</taxon>
        <taxon>Colpodellida</taxon>
        <taxon>Chromeraceae</taxon>
        <taxon>Chromera</taxon>
    </lineage>
</organism>
<dbReference type="VEuPathDB" id="CryptoDB:Cvel_30472"/>
<gene>
    <name evidence="1" type="ORF">Cvel_30472</name>
</gene>